<sequence length="69" mass="7879">MSVTALCGRYVDASPFHVLGRNPRWSARRRVDRGVIEDGVIAPCRKISRRSDLAECLSLATIRLIERRR</sequence>
<accession>A0A3P7VLJ7</accession>
<dbReference type="Proteomes" id="UP000268014">
    <property type="component" value="Unassembled WGS sequence"/>
</dbReference>
<gene>
    <name evidence="1" type="ORF">HPLM_LOCUS744</name>
</gene>
<name>A0A3P7VLJ7_HAEPC</name>
<dbReference type="AlphaFoldDB" id="A0A3P7VLJ7"/>
<dbReference type="EMBL" id="UZAF01000668">
    <property type="protein sequence ID" value="VDO06232.1"/>
    <property type="molecule type" value="Genomic_DNA"/>
</dbReference>
<evidence type="ECO:0000313" key="2">
    <source>
        <dbReference type="Proteomes" id="UP000268014"/>
    </source>
</evidence>
<keyword evidence="2" id="KW-1185">Reference proteome</keyword>
<proteinExistence type="predicted"/>
<reference evidence="1 2" key="1">
    <citation type="submission" date="2018-11" db="EMBL/GenBank/DDBJ databases">
        <authorList>
            <consortium name="Pathogen Informatics"/>
        </authorList>
    </citation>
    <scope>NUCLEOTIDE SEQUENCE [LARGE SCALE GENOMIC DNA]</scope>
    <source>
        <strain evidence="1 2">MHpl1</strain>
    </source>
</reference>
<organism evidence="1 2">
    <name type="scientific">Haemonchus placei</name>
    <name type="common">Barber's pole worm</name>
    <dbReference type="NCBI Taxonomy" id="6290"/>
    <lineage>
        <taxon>Eukaryota</taxon>
        <taxon>Metazoa</taxon>
        <taxon>Ecdysozoa</taxon>
        <taxon>Nematoda</taxon>
        <taxon>Chromadorea</taxon>
        <taxon>Rhabditida</taxon>
        <taxon>Rhabditina</taxon>
        <taxon>Rhabditomorpha</taxon>
        <taxon>Strongyloidea</taxon>
        <taxon>Trichostrongylidae</taxon>
        <taxon>Haemonchus</taxon>
    </lineage>
</organism>
<protein>
    <submittedName>
        <fullName evidence="1">Uncharacterized protein</fullName>
    </submittedName>
</protein>
<evidence type="ECO:0000313" key="1">
    <source>
        <dbReference type="EMBL" id="VDO06232.1"/>
    </source>
</evidence>